<name>A0A940XZM9_9ACTN</name>
<reference evidence="6 7" key="1">
    <citation type="submission" date="2021-04" db="EMBL/GenBank/DDBJ databases">
        <authorList>
            <person name="Tang X."/>
            <person name="Zhou X."/>
            <person name="Chen X."/>
            <person name="Cernava T."/>
            <person name="Zhang C."/>
        </authorList>
    </citation>
    <scope>NUCLEOTIDE SEQUENCE [LARGE SCALE GENOMIC DNA]</scope>
    <source>
        <strain evidence="6 7">BH-SS-21</strain>
    </source>
</reference>
<proteinExistence type="inferred from homology"/>
<evidence type="ECO:0000256" key="3">
    <source>
        <dbReference type="SAM" id="MobiDB-lite"/>
    </source>
</evidence>
<dbReference type="CDD" id="cd00118">
    <property type="entry name" value="LysM"/>
    <property type="match status" value="1"/>
</dbReference>
<dbReference type="InterPro" id="IPR052196">
    <property type="entry name" value="Bact_Kbp"/>
</dbReference>
<dbReference type="InterPro" id="IPR023346">
    <property type="entry name" value="Lysozyme-like_dom_sf"/>
</dbReference>
<dbReference type="AlphaFoldDB" id="A0A940XZM9"/>
<organism evidence="6 7">
    <name type="scientific">Streptomyces liliiviolaceus</name>
    <dbReference type="NCBI Taxonomy" id="2823109"/>
    <lineage>
        <taxon>Bacteria</taxon>
        <taxon>Bacillati</taxon>
        <taxon>Actinomycetota</taxon>
        <taxon>Actinomycetes</taxon>
        <taxon>Kitasatosporales</taxon>
        <taxon>Streptomycetaceae</taxon>
        <taxon>Streptomyces</taxon>
    </lineage>
</organism>
<accession>A0A940XZM9</accession>
<dbReference type="Pfam" id="PF01476">
    <property type="entry name" value="LysM"/>
    <property type="match status" value="1"/>
</dbReference>
<feature type="compositionally biased region" description="Low complexity" evidence="3">
    <location>
        <begin position="121"/>
        <end position="150"/>
    </location>
</feature>
<dbReference type="Gene3D" id="1.10.530.10">
    <property type="match status" value="1"/>
</dbReference>
<dbReference type="CDD" id="cd13925">
    <property type="entry name" value="RPF"/>
    <property type="match status" value="1"/>
</dbReference>
<evidence type="ECO:0000256" key="4">
    <source>
        <dbReference type="SAM" id="SignalP"/>
    </source>
</evidence>
<dbReference type="GO" id="GO:0016787">
    <property type="term" value="F:hydrolase activity"/>
    <property type="evidence" value="ECO:0007669"/>
    <property type="project" value="UniProtKB-KW"/>
</dbReference>
<dbReference type="InterPro" id="IPR010618">
    <property type="entry name" value="RPF"/>
</dbReference>
<keyword evidence="2" id="KW-0378">Hydrolase</keyword>
<dbReference type="Pfam" id="PF06737">
    <property type="entry name" value="Transglycosylas"/>
    <property type="match status" value="1"/>
</dbReference>
<keyword evidence="4" id="KW-0732">Signal</keyword>
<evidence type="ECO:0000256" key="1">
    <source>
        <dbReference type="ARBA" id="ARBA00010830"/>
    </source>
</evidence>
<evidence type="ECO:0000313" key="6">
    <source>
        <dbReference type="EMBL" id="MBQ0850101.1"/>
    </source>
</evidence>
<evidence type="ECO:0000259" key="5">
    <source>
        <dbReference type="PROSITE" id="PS51782"/>
    </source>
</evidence>
<dbReference type="Proteomes" id="UP000677413">
    <property type="component" value="Unassembled WGS sequence"/>
</dbReference>
<feature type="signal peptide" evidence="4">
    <location>
        <begin position="1"/>
        <end position="30"/>
    </location>
</feature>
<dbReference type="SMART" id="SM00257">
    <property type="entry name" value="LysM"/>
    <property type="match status" value="1"/>
</dbReference>
<protein>
    <submittedName>
        <fullName evidence="6">LysM peptidoglycan-binding domain-containing protein</fullName>
    </submittedName>
</protein>
<dbReference type="SUPFAM" id="SSF53955">
    <property type="entry name" value="Lysozyme-like"/>
    <property type="match status" value="1"/>
</dbReference>
<evidence type="ECO:0000313" key="7">
    <source>
        <dbReference type="Proteomes" id="UP000677413"/>
    </source>
</evidence>
<keyword evidence="7" id="KW-1185">Reference proteome</keyword>
<dbReference type="EMBL" id="JAGPYQ010000001">
    <property type="protein sequence ID" value="MBQ0850101.1"/>
    <property type="molecule type" value="Genomic_DNA"/>
</dbReference>
<feature type="domain" description="LysM" evidence="5">
    <location>
        <begin position="167"/>
        <end position="214"/>
    </location>
</feature>
<dbReference type="InterPro" id="IPR036779">
    <property type="entry name" value="LysM_dom_sf"/>
</dbReference>
<dbReference type="PANTHER" id="PTHR34700">
    <property type="entry name" value="POTASSIUM BINDING PROTEIN KBP"/>
    <property type="match status" value="1"/>
</dbReference>
<dbReference type="PROSITE" id="PS51782">
    <property type="entry name" value="LYSM"/>
    <property type="match status" value="1"/>
</dbReference>
<dbReference type="PANTHER" id="PTHR34700:SF4">
    <property type="entry name" value="PHAGE-LIKE ELEMENT PBSX PROTEIN XKDP"/>
    <property type="match status" value="1"/>
</dbReference>
<sequence>MSECADNTRKARTTAVLAGAALLAPLGLLAANGNAAAADSGVWDRIAQCESGGNWHINTGNGYYGGLQFSAGSWRAYGGTAYASTADRASKAQQIAVATKVQRAQGWGAWPTCAARAGASGSAPAGAASGASGKAAPSKQSKPSKPSKSSKASERSTGHTGRGASRGGYTVRSGDTLSGIAARHGTSWQRVYAANRAVIGGDPDVIVPGQRLKV</sequence>
<dbReference type="InterPro" id="IPR018392">
    <property type="entry name" value="LysM"/>
</dbReference>
<comment type="similarity">
    <text evidence="1">Belongs to the transglycosylase family. Rpf subfamily.</text>
</comment>
<evidence type="ECO:0000256" key="2">
    <source>
        <dbReference type="ARBA" id="ARBA00022801"/>
    </source>
</evidence>
<comment type="caution">
    <text evidence="6">The sequence shown here is derived from an EMBL/GenBank/DDBJ whole genome shotgun (WGS) entry which is preliminary data.</text>
</comment>
<gene>
    <name evidence="6" type="ORF">J8N05_18025</name>
</gene>
<dbReference type="SUPFAM" id="SSF54106">
    <property type="entry name" value="LysM domain"/>
    <property type="match status" value="1"/>
</dbReference>
<feature type="region of interest" description="Disordered" evidence="3">
    <location>
        <begin position="121"/>
        <end position="172"/>
    </location>
</feature>
<feature type="chain" id="PRO_5038832259" evidence="4">
    <location>
        <begin position="31"/>
        <end position="214"/>
    </location>
</feature>
<dbReference type="RefSeq" id="WP_210884015.1">
    <property type="nucleotide sequence ID" value="NZ_JAGPYQ010000001.1"/>
</dbReference>
<dbReference type="Gene3D" id="3.10.350.10">
    <property type="entry name" value="LysM domain"/>
    <property type="match status" value="1"/>
</dbReference>